<comment type="caution">
    <text evidence="2">The sequence shown here is derived from an EMBL/GenBank/DDBJ whole genome shotgun (WGS) entry which is preliminary data.</text>
</comment>
<evidence type="ECO:0000313" key="2">
    <source>
        <dbReference type="EMBL" id="KAI2648131.1"/>
    </source>
</evidence>
<gene>
    <name evidence="2" type="ORF">H4Q32_018146</name>
</gene>
<sequence>MLSGCQSCQSSLTVDFDDDDASPTLDPEPNQPSPRFAEHEPEPTADGEPEPAAPDELSPNGAAVLRIAPEPEPEPEPEPITSNQVQEPSHVMVEVTVEREGAGESTAPLLRVSGNWIWDCSIFNRI</sequence>
<name>A0ABQ8LEH3_LABRO</name>
<feature type="region of interest" description="Disordered" evidence="1">
    <location>
        <begin position="1"/>
        <end position="89"/>
    </location>
</feature>
<proteinExistence type="predicted"/>
<accession>A0ABQ8LEH3</accession>
<dbReference type="EMBL" id="JACTAM010000025">
    <property type="protein sequence ID" value="KAI2648131.1"/>
    <property type="molecule type" value="Genomic_DNA"/>
</dbReference>
<feature type="compositionally biased region" description="Polar residues" evidence="1">
    <location>
        <begin position="1"/>
        <end position="13"/>
    </location>
</feature>
<evidence type="ECO:0000313" key="3">
    <source>
        <dbReference type="Proteomes" id="UP000830375"/>
    </source>
</evidence>
<protein>
    <submittedName>
        <fullName evidence="2">Repellent protein 1</fullName>
    </submittedName>
</protein>
<reference evidence="2 3" key="1">
    <citation type="submission" date="2022-01" db="EMBL/GenBank/DDBJ databases">
        <title>A high-quality chromosome-level genome assembly of rohu carp, Labeo rohita.</title>
        <authorList>
            <person name="Arick M.A. II"/>
            <person name="Hsu C.-Y."/>
            <person name="Magbanua Z."/>
            <person name="Pechanova O."/>
            <person name="Grover C."/>
            <person name="Miller E."/>
            <person name="Thrash A."/>
            <person name="Ezzel L."/>
            <person name="Alam S."/>
            <person name="Benzie J."/>
            <person name="Hamilton M."/>
            <person name="Karsi A."/>
            <person name="Lawrence M.L."/>
            <person name="Peterson D.G."/>
        </authorList>
    </citation>
    <scope>NUCLEOTIDE SEQUENCE [LARGE SCALE GENOMIC DNA]</scope>
    <source>
        <strain evidence="3">BAU-BD-2019</strain>
        <tissue evidence="2">Blood</tissue>
    </source>
</reference>
<evidence type="ECO:0000256" key="1">
    <source>
        <dbReference type="SAM" id="MobiDB-lite"/>
    </source>
</evidence>
<organism evidence="2 3">
    <name type="scientific">Labeo rohita</name>
    <name type="common">Indian major carp</name>
    <name type="synonym">Cyprinus rohita</name>
    <dbReference type="NCBI Taxonomy" id="84645"/>
    <lineage>
        <taxon>Eukaryota</taxon>
        <taxon>Metazoa</taxon>
        <taxon>Chordata</taxon>
        <taxon>Craniata</taxon>
        <taxon>Vertebrata</taxon>
        <taxon>Euteleostomi</taxon>
        <taxon>Actinopterygii</taxon>
        <taxon>Neopterygii</taxon>
        <taxon>Teleostei</taxon>
        <taxon>Ostariophysi</taxon>
        <taxon>Cypriniformes</taxon>
        <taxon>Cyprinidae</taxon>
        <taxon>Labeoninae</taxon>
        <taxon>Labeonini</taxon>
        <taxon>Labeo</taxon>
    </lineage>
</organism>
<dbReference type="Proteomes" id="UP000830375">
    <property type="component" value="Unassembled WGS sequence"/>
</dbReference>
<keyword evidence="3" id="KW-1185">Reference proteome</keyword>